<keyword evidence="11" id="KW-1185">Reference proteome</keyword>
<dbReference type="Gene3D" id="3.40.228.10">
    <property type="entry name" value="Dimethylsulfoxide Reductase, domain 2"/>
    <property type="match status" value="1"/>
</dbReference>
<dbReference type="Proteomes" id="UP000184342">
    <property type="component" value="Unassembled WGS sequence"/>
</dbReference>
<dbReference type="PROSITE" id="PS00932">
    <property type="entry name" value="MOLYBDOPTERIN_PROK_3"/>
    <property type="match status" value="1"/>
</dbReference>
<keyword evidence="5" id="KW-0560">Oxidoreductase</keyword>
<dbReference type="Pfam" id="PF00384">
    <property type="entry name" value="Molybdopterin"/>
    <property type="match status" value="1"/>
</dbReference>
<evidence type="ECO:0000259" key="7">
    <source>
        <dbReference type="Pfam" id="PF00384"/>
    </source>
</evidence>
<comment type="similarity">
    <text evidence="2">Belongs to the prokaryotic molybdopterin-containing oxidoreductase family.</text>
</comment>
<dbReference type="GO" id="GO:0009055">
    <property type="term" value="F:electron transfer activity"/>
    <property type="evidence" value="ECO:0007669"/>
    <property type="project" value="TreeGrafter"/>
</dbReference>
<keyword evidence="4" id="KW-0479">Metal-binding</keyword>
<feature type="compositionally biased region" description="Gly residues" evidence="6">
    <location>
        <begin position="110"/>
        <end position="119"/>
    </location>
</feature>
<evidence type="ECO:0000259" key="8">
    <source>
        <dbReference type="Pfam" id="PF01568"/>
    </source>
</evidence>
<dbReference type="AlphaFoldDB" id="A0A1M6L327"/>
<dbReference type="Gene3D" id="2.40.40.20">
    <property type="match status" value="1"/>
</dbReference>
<dbReference type="OrthoDB" id="9803192at2"/>
<feature type="domain" description="Pyrogallol hydroxytransferase large subunit-like N-terminal" evidence="9">
    <location>
        <begin position="35"/>
        <end position="88"/>
    </location>
</feature>
<proteinExistence type="inferred from homology"/>
<dbReference type="PANTHER" id="PTHR43742:SF10">
    <property type="entry name" value="TRIMETHYLAMINE-N-OXIDE REDUCTASE 2"/>
    <property type="match status" value="1"/>
</dbReference>
<feature type="domain" description="Molybdopterin oxidoreductase" evidence="7">
    <location>
        <begin position="96"/>
        <end position="588"/>
    </location>
</feature>
<name>A0A1M6L327_9FIRM</name>
<evidence type="ECO:0000256" key="6">
    <source>
        <dbReference type="SAM" id="MobiDB-lite"/>
    </source>
</evidence>
<keyword evidence="3" id="KW-0500">Molybdenum</keyword>
<evidence type="ECO:0000313" key="11">
    <source>
        <dbReference type="Proteomes" id="UP000184342"/>
    </source>
</evidence>
<feature type="domain" description="Molybdopterin dinucleotide-binding" evidence="8">
    <location>
        <begin position="708"/>
        <end position="821"/>
    </location>
</feature>
<dbReference type="InterPro" id="IPR006655">
    <property type="entry name" value="Mopterin_OxRdtase_prok_CS"/>
</dbReference>
<evidence type="ECO:0000256" key="3">
    <source>
        <dbReference type="ARBA" id="ARBA00022505"/>
    </source>
</evidence>
<dbReference type="Pfam" id="PF21423">
    <property type="entry name" value="AhtL-like_1st"/>
    <property type="match status" value="1"/>
</dbReference>
<accession>A0A1M6L327</accession>
<gene>
    <name evidence="10" type="ORF">SAMN02745691_02320</name>
</gene>
<dbReference type="InterPro" id="IPR006657">
    <property type="entry name" value="MoPterin_dinucl-bd_dom"/>
</dbReference>
<dbReference type="GO" id="GO:0016491">
    <property type="term" value="F:oxidoreductase activity"/>
    <property type="evidence" value="ECO:0007669"/>
    <property type="project" value="UniProtKB-KW"/>
</dbReference>
<dbReference type="Gene3D" id="2.20.25.340">
    <property type="match status" value="1"/>
</dbReference>
<dbReference type="GO" id="GO:0030288">
    <property type="term" value="C:outer membrane-bounded periplasmic space"/>
    <property type="evidence" value="ECO:0007669"/>
    <property type="project" value="TreeGrafter"/>
</dbReference>
<dbReference type="Gene3D" id="3.40.50.740">
    <property type="match status" value="2"/>
</dbReference>
<sequence length="874" mass="98479">MAEDRARNSKSGEKTLIRDISFCGVPENGSNASMVDVKDGKIIRIRPMHYDWKYDPEKDMNPWKFDVRGSTFEPSMKTLIPPYSIAYKKRVYSPARVRFPMKRVDFDPGGAPGSTGPGGRNTQNRGKSKYVRISWDEALDIISKEMNRLKETYGPTCLLYQCDQHGENKVVQACHGAGRKLLPLWGGYTLQIRQPDSWEGWWWGSKHFWGCEPVGQGKQSNLLLDVAENCELLLFWGCDQETTPWGWQGQLPSRLSYWYSELGIKQIYVCPDLNYAAAVHADRWIPVLPNTDAALYLAITYVWFKDGTYDKDYLKTHAVGVETYEAYVMGEEDGVAKTPEWAATRCGVSARVIKALAREWASKRTSVVIGNGGPGIRGPYATEPARLQNICLAMQGLGKPGVNQVKMIEWGLFDFPDQYAQPKPLRVPNLRKAYTGGHPSDKNDPSLPKTLVPKAILEGSCDWWGCESETAPREDQFIHRFYPAEGASKIHAVWTDSPSWITCWNGGNDYVRAMQHPDIEFMWAQHPWLENDALLADIILPVNTKLEEDDIAADIFSGQYNLLYPENKCVEPLGESFSDYEIVCMLADKLGLLEEYTGSKSIPELIKYGWETSRCADLISWEELKDKGYFVVPTADGWEKEPRGFQKFYEDPKNNPLTTPTGLLEFESTGLKEHFPDDKERPPVPKWIPSGITHQETLETERGKKYTLLVISNHPRWSVHSQHEDITWLREIPTCKIKGPDGYQYHPVWLHPSTAAERGIADGDVVSIYNDRGTVLAAAYVTERIMPGVIYIDHGAKWDPIVPGEIDRGGAINTIVPRNVTSKNAVGHAVSGFLAEIEKTDLDELKRKYPDAFNRPFNPTAGPGLDAVMAGGEE</sequence>
<dbReference type="PANTHER" id="PTHR43742">
    <property type="entry name" value="TRIMETHYLAMINE-N-OXIDE REDUCTASE"/>
    <property type="match status" value="1"/>
</dbReference>
<organism evidence="10 11">
    <name type="scientific">Parasporobacterium paucivorans DSM 15970</name>
    <dbReference type="NCBI Taxonomy" id="1122934"/>
    <lineage>
        <taxon>Bacteria</taxon>
        <taxon>Bacillati</taxon>
        <taxon>Bacillota</taxon>
        <taxon>Clostridia</taxon>
        <taxon>Lachnospirales</taxon>
        <taxon>Lachnospiraceae</taxon>
        <taxon>Parasporobacterium</taxon>
    </lineage>
</organism>
<dbReference type="InterPro" id="IPR050612">
    <property type="entry name" value="Prok_Mopterin_Oxidored"/>
</dbReference>
<feature type="region of interest" description="Disordered" evidence="6">
    <location>
        <begin position="106"/>
        <end position="126"/>
    </location>
</feature>
<dbReference type="GO" id="GO:0043546">
    <property type="term" value="F:molybdopterin cofactor binding"/>
    <property type="evidence" value="ECO:0007669"/>
    <property type="project" value="InterPro"/>
</dbReference>
<reference evidence="10 11" key="1">
    <citation type="submission" date="2016-11" db="EMBL/GenBank/DDBJ databases">
        <authorList>
            <person name="Jaros S."/>
            <person name="Januszkiewicz K."/>
            <person name="Wedrychowicz H."/>
        </authorList>
    </citation>
    <scope>NUCLEOTIDE SEQUENCE [LARGE SCALE GENOMIC DNA]</scope>
    <source>
        <strain evidence="10 11">DSM 15970</strain>
    </source>
</reference>
<dbReference type="EMBL" id="FQYT01000031">
    <property type="protein sequence ID" value="SHJ65600.1"/>
    <property type="molecule type" value="Genomic_DNA"/>
</dbReference>
<dbReference type="GO" id="GO:0009061">
    <property type="term" value="P:anaerobic respiration"/>
    <property type="evidence" value="ECO:0007669"/>
    <property type="project" value="TreeGrafter"/>
</dbReference>
<dbReference type="SUPFAM" id="SSF53706">
    <property type="entry name" value="Formate dehydrogenase/DMSO reductase, domains 1-3"/>
    <property type="match status" value="1"/>
</dbReference>
<protein>
    <submittedName>
        <fullName evidence="10">Trimethylamine-N-oxide reductase (Cytochrome c)</fullName>
    </submittedName>
</protein>
<dbReference type="InterPro" id="IPR006656">
    <property type="entry name" value="Mopterin_OxRdtase"/>
</dbReference>
<evidence type="ECO:0000256" key="1">
    <source>
        <dbReference type="ARBA" id="ARBA00001942"/>
    </source>
</evidence>
<dbReference type="RefSeq" id="WP_073994562.1">
    <property type="nucleotide sequence ID" value="NZ_FQYT01000031.1"/>
</dbReference>
<evidence type="ECO:0000256" key="4">
    <source>
        <dbReference type="ARBA" id="ARBA00022723"/>
    </source>
</evidence>
<dbReference type="InterPro" id="IPR049032">
    <property type="entry name" value="AhtL-like_N"/>
</dbReference>
<comment type="cofactor">
    <cofactor evidence="1">
        <name>Mo-bis(molybdopterin guanine dinucleotide)</name>
        <dbReference type="ChEBI" id="CHEBI:60539"/>
    </cofactor>
</comment>
<evidence type="ECO:0000256" key="2">
    <source>
        <dbReference type="ARBA" id="ARBA00010312"/>
    </source>
</evidence>
<evidence type="ECO:0000256" key="5">
    <source>
        <dbReference type="ARBA" id="ARBA00023002"/>
    </source>
</evidence>
<dbReference type="SUPFAM" id="SSF50692">
    <property type="entry name" value="ADC-like"/>
    <property type="match status" value="1"/>
</dbReference>
<evidence type="ECO:0000259" key="9">
    <source>
        <dbReference type="Pfam" id="PF21423"/>
    </source>
</evidence>
<dbReference type="GO" id="GO:0030151">
    <property type="term" value="F:molybdenum ion binding"/>
    <property type="evidence" value="ECO:0007669"/>
    <property type="project" value="TreeGrafter"/>
</dbReference>
<dbReference type="InterPro" id="IPR009010">
    <property type="entry name" value="Asp_de-COase-like_dom_sf"/>
</dbReference>
<dbReference type="Pfam" id="PF01568">
    <property type="entry name" value="Molydop_binding"/>
    <property type="match status" value="1"/>
</dbReference>
<dbReference type="STRING" id="1122934.SAMN02745691_02320"/>
<evidence type="ECO:0000313" key="10">
    <source>
        <dbReference type="EMBL" id="SHJ65600.1"/>
    </source>
</evidence>